<reference evidence="1" key="1">
    <citation type="journal article" date="2021" name="Front. Microbiol.">
        <title>Comprehensive Comparative Genomics and Phenotyping of Methylobacterium Species.</title>
        <authorList>
            <person name="Alessa O."/>
            <person name="Ogura Y."/>
            <person name="Fujitani Y."/>
            <person name="Takami H."/>
            <person name="Hayashi T."/>
            <person name="Sahin N."/>
            <person name="Tani A."/>
        </authorList>
    </citation>
    <scope>NUCLEOTIDE SEQUENCE</scope>
    <source>
        <strain evidence="1">DSM 14458</strain>
    </source>
</reference>
<dbReference type="RefSeq" id="WP_238307468.1">
    <property type="nucleotide sequence ID" value="NZ_BPRE01000002.1"/>
</dbReference>
<reference evidence="1" key="2">
    <citation type="submission" date="2021-08" db="EMBL/GenBank/DDBJ databases">
        <authorList>
            <person name="Tani A."/>
            <person name="Ola A."/>
            <person name="Ogura Y."/>
            <person name="Katsura K."/>
            <person name="Hayashi T."/>
        </authorList>
    </citation>
    <scope>NUCLEOTIDE SEQUENCE</scope>
    <source>
        <strain evidence="1">DSM 14458</strain>
    </source>
</reference>
<evidence type="ECO:0000313" key="1">
    <source>
        <dbReference type="EMBL" id="GJE74155.1"/>
    </source>
</evidence>
<protein>
    <submittedName>
        <fullName evidence="1">Uncharacterized protein</fullName>
    </submittedName>
</protein>
<dbReference type="Proteomes" id="UP001055093">
    <property type="component" value="Unassembled WGS sequence"/>
</dbReference>
<evidence type="ECO:0000313" key="2">
    <source>
        <dbReference type="Proteomes" id="UP001055093"/>
    </source>
</evidence>
<name>A0ABQ4UR52_9HYPH</name>
<comment type="caution">
    <text evidence="1">The sequence shown here is derived from an EMBL/GenBank/DDBJ whole genome shotgun (WGS) entry which is preliminary data.</text>
</comment>
<dbReference type="EMBL" id="BPRE01000002">
    <property type="protein sequence ID" value="GJE74155.1"/>
    <property type="molecule type" value="Genomic_DNA"/>
</dbReference>
<accession>A0ABQ4UR52</accession>
<proteinExistence type="predicted"/>
<keyword evidence="2" id="KW-1185">Reference proteome</keyword>
<sequence>MIDAWAGRIFTNAPPLTLPGDAKAEASRAFTAKWEAANAATLTPEQDRAVHRWARRAAFGTEPAGERPIDWRKAFAQQS</sequence>
<organism evidence="1 2">
    <name type="scientific">Methylorubrum suomiense</name>
    <dbReference type="NCBI Taxonomy" id="144191"/>
    <lineage>
        <taxon>Bacteria</taxon>
        <taxon>Pseudomonadati</taxon>
        <taxon>Pseudomonadota</taxon>
        <taxon>Alphaproteobacteria</taxon>
        <taxon>Hyphomicrobiales</taxon>
        <taxon>Methylobacteriaceae</taxon>
        <taxon>Methylorubrum</taxon>
    </lineage>
</organism>
<gene>
    <name evidence="1" type="ORF">BGCPKDLD_0724</name>
</gene>